<evidence type="ECO:0000256" key="3">
    <source>
        <dbReference type="ARBA" id="ARBA00023163"/>
    </source>
</evidence>
<protein>
    <recommendedName>
        <fullName evidence="4">HTH-type transcriptional regulator</fullName>
    </recommendedName>
</protein>
<dbReference type="PANTHER" id="PTHR38465">
    <property type="entry name" value="HTH-TYPE TRANSCRIPTIONAL REGULATOR MJ1563-RELATED"/>
    <property type="match status" value="1"/>
</dbReference>
<dbReference type="Gene3D" id="1.10.10.10">
    <property type="entry name" value="Winged helix-like DNA-binding domain superfamily/Winged helix DNA-binding domain"/>
    <property type="match status" value="1"/>
</dbReference>
<evidence type="ECO:0000256" key="4">
    <source>
        <dbReference type="PIRNR" id="PIRNR006707"/>
    </source>
</evidence>
<dbReference type="InterPro" id="IPR052362">
    <property type="entry name" value="HTH-GbsR_regulator"/>
</dbReference>
<dbReference type="InterPro" id="IPR036390">
    <property type="entry name" value="WH_DNA-bd_sf"/>
</dbReference>
<keyword evidence="2 4" id="KW-0238">DNA-binding</keyword>
<dbReference type="InterPro" id="IPR026282">
    <property type="entry name" value="MJ1563"/>
</dbReference>
<keyword evidence="6" id="KW-1185">Reference proteome</keyword>
<name>A0ABZ0KZQ2_9BACL</name>
<evidence type="ECO:0000256" key="1">
    <source>
        <dbReference type="ARBA" id="ARBA00023015"/>
    </source>
</evidence>
<sequence>MDAYEKLEKSRKRITESIAQNIHLYGLPPSAGRQFGMMFFENRPLTLDDMSAELGMSKTSMSTSIRSLSEAKLVERVWERGVRKDLYEVKDDWYQIFVDMFTVKWRRAVSLHTAAIRKSLAELKELKKADDITDELLSVIESDIEKLLYIREYYDWLDRLIDAFEDQKIFDLVPRLEED</sequence>
<organism evidence="5 6">
    <name type="scientific">Sporosarcina jeotgali</name>
    <dbReference type="NCBI Taxonomy" id="3020056"/>
    <lineage>
        <taxon>Bacteria</taxon>
        <taxon>Bacillati</taxon>
        <taxon>Bacillota</taxon>
        <taxon>Bacilli</taxon>
        <taxon>Bacillales</taxon>
        <taxon>Caryophanaceae</taxon>
        <taxon>Sporosarcina</taxon>
    </lineage>
</organism>
<evidence type="ECO:0000256" key="2">
    <source>
        <dbReference type="ARBA" id="ARBA00023125"/>
    </source>
</evidence>
<dbReference type="EMBL" id="CP116341">
    <property type="protein sequence ID" value="WOV85855.1"/>
    <property type="molecule type" value="Genomic_DNA"/>
</dbReference>
<dbReference type="PIRSF" id="PIRSF006707">
    <property type="entry name" value="MJ1563"/>
    <property type="match status" value="1"/>
</dbReference>
<keyword evidence="1 4" id="KW-0805">Transcription regulation</keyword>
<comment type="similarity">
    <text evidence="4">Belongs to the GbsR family.</text>
</comment>
<dbReference type="Proteomes" id="UP001303532">
    <property type="component" value="Chromosome"/>
</dbReference>
<dbReference type="SUPFAM" id="SSF46785">
    <property type="entry name" value="Winged helix' DNA-binding domain"/>
    <property type="match status" value="1"/>
</dbReference>
<evidence type="ECO:0000313" key="6">
    <source>
        <dbReference type="Proteomes" id="UP001303532"/>
    </source>
</evidence>
<keyword evidence="3 4" id="KW-0804">Transcription</keyword>
<proteinExistence type="inferred from homology"/>
<reference evidence="5 6" key="1">
    <citation type="submission" date="2023-01" db="EMBL/GenBank/DDBJ databases">
        <title>Sporosarcina sp. nov., isolated from Korean tranditional fermented seafood 'Jeotgal'.</title>
        <authorList>
            <person name="Yang A.-I."/>
        </authorList>
    </citation>
    <scope>NUCLEOTIDE SEQUENCE [LARGE SCALE GENOMIC DNA]</scope>
    <source>
        <strain evidence="5 6">B2O-1</strain>
    </source>
</reference>
<gene>
    <name evidence="5" type="ORF">PGH26_02335</name>
</gene>
<dbReference type="PANTHER" id="PTHR38465:SF1">
    <property type="entry name" value="HTH-TYPE TRANSCRIPTIONAL REGULATOR MJ1563-RELATED"/>
    <property type="match status" value="1"/>
</dbReference>
<dbReference type="InterPro" id="IPR036388">
    <property type="entry name" value="WH-like_DNA-bd_sf"/>
</dbReference>
<accession>A0ABZ0KZQ2</accession>
<evidence type="ECO:0000313" key="5">
    <source>
        <dbReference type="EMBL" id="WOV85855.1"/>
    </source>
</evidence>